<keyword evidence="1" id="KW-0812">Transmembrane</keyword>
<reference evidence="2" key="1">
    <citation type="submission" date="2020-10" db="EMBL/GenBank/DDBJ databases">
        <authorList>
            <person name="Castelo-Branco R."/>
            <person name="Eusebio N."/>
            <person name="Adriana R."/>
            <person name="Vieira A."/>
            <person name="Brugerolle De Fraissinette N."/>
            <person name="Rezende De Castro R."/>
            <person name="Schneider M.P."/>
            <person name="Vasconcelos V."/>
            <person name="Leao P.N."/>
        </authorList>
    </citation>
    <scope>NUCLEOTIDE SEQUENCE</scope>
    <source>
        <strain evidence="2">LEGE 11467</strain>
    </source>
</reference>
<feature type="transmembrane region" description="Helical" evidence="1">
    <location>
        <begin position="34"/>
        <end position="51"/>
    </location>
</feature>
<dbReference type="EMBL" id="JADEXN010000146">
    <property type="protein sequence ID" value="MBE9041060.1"/>
    <property type="molecule type" value="Genomic_DNA"/>
</dbReference>
<evidence type="ECO:0000256" key="1">
    <source>
        <dbReference type="SAM" id="Phobius"/>
    </source>
</evidence>
<dbReference type="Pfam" id="PF11016">
    <property type="entry name" value="DUF2854"/>
    <property type="match status" value="1"/>
</dbReference>
<dbReference type="AlphaFoldDB" id="A0A928W0J0"/>
<proteinExistence type="predicted"/>
<evidence type="ECO:0000313" key="3">
    <source>
        <dbReference type="Proteomes" id="UP000621799"/>
    </source>
</evidence>
<comment type="caution">
    <text evidence="2">The sequence shown here is derived from an EMBL/GenBank/DDBJ whole genome shotgun (WGS) entry which is preliminary data.</text>
</comment>
<dbReference type="PANTHER" id="PTHR35551:SF1">
    <property type="entry name" value="ACCLIMATION OF PHOTOSYNTHESIS TO ENVIRONMENT"/>
    <property type="match status" value="1"/>
</dbReference>
<keyword evidence="1" id="KW-0472">Membrane</keyword>
<keyword evidence="1" id="KW-1133">Transmembrane helix</keyword>
<gene>
    <name evidence="2" type="ORF">IQ235_09740</name>
</gene>
<protein>
    <submittedName>
        <fullName evidence="2">DUF2854 domain-containing protein</fullName>
    </submittedName>
</protein>
<feature type="transmembrane region" description="Helical" evidence="1">
    <location>
        <begin position="12"/>
        <end position="28"/>
    </location>
</feature>
<keyword evidence="3" id="KW-1185">Reference proteome</keyword>
<sequence length="189" mass="21020">MLRQISLGKLGIRLGLVITVIGFGAYFADYATLNLAGFFYGIPLILIGLALKSGELKPVPLIQPTSPEVLALRERQATSTQTQIREDITRYRYGQDAHLEEALSYLGLGLSEQERPIIEGIREESIEGCYALILVFESPLVAFETWQEKTEKMEKFFGPNVRVEVCQPEEGLVEVAIVFADAAPEEEKA</sequence>
<dbReference type="Proteomes" id="UP000621799">
    <property type="component" value="Unassembled WGS sequence"/>
</dbReference>
<organism evidence="2 3">
    <name type="scientific">Zarconia navalis LEGE 11467</name>
    <dbReference type="NCBI Taxonomy" id="1828826"/>
    <lineage>
        <taxon>Bacteria</taxon>
        <taxon>Bacillati</taxon>
        <taxon>Cyanobacteriota</taxon>
        <taxon>Cyanophyceae</taxon>
        <taxon>Oscillatoriophycideae</taxon>
        <taxon>Oscillatoriales</taxon>
        <taxon>Oscillatoriales incertae sedis</taxon>
        <taxon>Zarconia</taxon>
        <taxon>Zarconia navalis</taxon>
    </lineage>
</organism>
<dbReference type="InterPro" id="IPR021275">
    <property type="entry name" value="DUF2854"/>
</dbReference>
<dbReference type="PANTHER" id="PTHR35551">
    <property type="match status" value="1"/>
</dbReference>
<evidence type="ECO:0000313" key="2">
    <source>
        <dbReference type="EMBL" id="MBE9041060.1"/>
    </source>
</evidence>
<dbReference type="RefSeq" id="WP_264321289.1">
    <property type="nucleotide sequence ID" value="NZ_JADEXN010000146.1"/>
</dbReference>
<accession>A0A928W0J0</accession>
<name>A0A928W0J0_9CYAN</name>